<keyword evidence="6" id="KW-1185">Reference proteome</keyword>
<dbReference type="PANTHER" id="PTHR45138">
    <property type="entry name" value="REGULATORY COMPONENTS OF SENSORY TRANSDUCTION SYSTEM"/>
    <property type="match status" value="1"/>
</dbReference>
<reference evidence="5 6" key="1">
    <citation type="submission" date="2017-02" db="EMBL/GenBank/DDBJ databases">
        <title>Whole genome shotgun sequence of Pantoea agglomerans strain AS1 isolated from a cycad, Zamia floridana in Central Florida, USA.</title>
        <authorList>
            <person name="Lata P."/>
            <person name="Govindarajan S."/>
            <person name="Qi F."/>
            <person name="Li J.-L."/>
            <person name="Maurya S.K."/>
            <person name="Sahoo M.K."/>
        </authorList>
    </citation>
    <scope>NUCLEOTIDE SEQUENCE [LARGE SCALE GENOMIC DNA]</scope>
    <source>
        <strain evidence="5 6">AS1</strain>
    </source>
</reference>
<dbReference type="SMART" id="SM00267">
    <property type="entry name" value="GGDEF"/>
    <property type="match status" value="1"/>
</dbReference>
<dbReference type="RefSeq" id="WP_081141861.1">
    <property type="nucleotide sequence ID" value="NZ_MWUE01000033.1"/>
</dbReference>
<dbReference type="InterPro" id="IPR029787">
    <property type="entry name" value="Nucleotide_cyclase"/>
</dbReference>
<dbReference type="GO" id="GO:0005886">
    <property type="term" value="C:plasma membrane"/>
    <property type="evidence" value="ECO:0007669"/>
    <property type="project" value="TreeGrafter"/>
</dbReference>
<dbReference type="GO" id="GO:1902201">
    <property type="term" value="P:negative regulation of bacterial-type flagellum-dependent cell motility"/>
    <property type="evidence" value="ECO:0007669"/>
    <property type="project" value="TreeGrafter"/>
</dbReference>
<comment type="pathway">
    <text evidence="1">Purine metabolism; 3',5'-cyclic di-GMP biosynthesis.</text>
</comment>
<dbReference type="Pfam" id="PF13682">
    <property type="entry name" value="CZB"/>
    <property type="match status" value="1"/>
</dbReference>
<dbReference type="GO" id="GO:0043709">
    <property type="term" value="P:cell adhesion involved in single-species biofilm formation"/>
    <property type="evidence" value="ECO:0007669"/>
    <property type="project" value="TreeGrafter"/>
</dbReference>
<gene>
    <name evidence="5" type="ORF">B2J69_20555</name>
</gene>
<comment type="caution">
    <text evidence="5">The sequence shown here is derived from an EMBL/GenBank/DDBJ whole genome shotgun (WGS) entry which is preliminary data.</text>
</comment>
<dbReference type="Proteomes" id="UP000192769">
    <property type="component" value="Unassembled WGS sequence"/>
</dbReference>
<dbReference type="NCBIfam" id="NF007380">
    <property type="entry name" value="PRK09894.1"/>
    <property type="match status" value="1"/>
</dbReference>
<dbReference type="InterPro" id="IPR000160">
    <property type="entry name" value="GGDEF_dom"/>
</dbReference>
<accession>A0A1V9D9S7</accession>
<dbReference type="EMBL" id="MWUE01000033">
    <property type="protein sequence ID" value="OQP30633.1"/>
    <property type="molecule type" value="Genomic_DNA"/>
</dbReference>
<dbReference type="GO" id="GO:0052621">
    <property type="term" value="F:diguanylate cyclase activity"/>
    <property type="evidence" value="ECO:0007669"/>
    <property type="project" value="UniProtKB-EC"/>
</dbReference>
<organism evidence="5 6">
    <name type="scientific">Pantoea latae</name>
    <dbReference type="NCBI Taxonomy" id="1964541"/>
    <lineage>
        <taxon>Bacteria</taxon>
        <taxon>Pseudomonadati</taxon>
        <taxon>Pseudomonadota</taxon>
        <taxon>Gammaproteobacteria</taxon>
        <taxon>Enterobacterales</taxon>
        <taxon>Erwiniaceae</taxon>
        <taxon>Pantoea</taxon>
    </lineage>
</organism>
<evidence type="ECO:0000256" key="1">
    <source>
        <dbReference type="ARBA" id="ARBA00004665"/>
    </source>
</evidence>
<evidence type="ECO:0000313" key="5">
    <source>
        <dbReference type="EMBL" id="OQP30633.1"/>
    </source>
</evidence>
<dbReference type="AlphaFoldDB" id="A0A1V9D9S7"/>
<dbReference type="InterPro" id="IPR025991">
    <property type="entry name" value="Chemoreceptor_zinc-bind_dom"/>
</dbReference>
<dbReference type="NCBIfam" id="TIGR00254">
    <property type="entry name" value="GGDEF"/>
    <property type="match status" value="1"/>
</dbReference>
<evidence type="ECO:0000259" key="4">
    <source>
        <dbReference type="PROSITE" id="PS50887"/>
    </source>
</evidence>
<dbReference type="InterPro" id="IPR043128">
    <property type="entry name" value="Rev_trsase/Diguanyl_cyclase"/>
</dbReference>
<sequence>MITLRKINGFELERDIGELNQAIAYHYIWSSQLTHAALFNDKPDPVMTDTESHLHCRFSKWLEMRLRLDCTGHPEVKQIEERHAAMHAAMRQILLSLEKSAVTRAQLQEYYATQREFLDAIDRYKTELIALRNNHDALTGLPLRKLLYRDFPLLQQAVTCEAAPALYLTLIDIDHFKRVNDQYGHTTGDAVLRELGSLLSRSSRSQDKTYRFGGEEFILLYLCENDAAFTAALERLITQIRAHEFITPTGTLQITVTCGAVRAQQDDELQTLIETADRAMYAGKQQGRNRIIFQPRAR</sequence>
<protein>
    <recommendedName>
        <fullName evidence="2">diguanylate cyclase</fullName>
        <ecNumber evidence="2">2.7.7.65</ecNumber>
    </recommendedName>
</protein>
<name>A0A1V9D9S7_9GAMM</name>
<dbReference type="Pfam" id="PF00990">
    <property type="entry name" value="GGDEF"/>
    <property type="match status" value="1"/>
</dbReference>
<dbReference type="EC" id="2.7.7.65" evidence="2"/>
<evidence type="ECO:0000313" key="6">
    <source>
        <dbReference type="Proteomes" id="UP000192769"/>
    </source>
</evidence>
<feature type="domain" description="GGDEF" evidence="4">
    <location>
        <begin position="164"/>
        <end position="296"/>
    </location>
</feature>
<dbReference type="InterPro" id="IPR050469">
    <property type="entry name" value="Diguanylate_Cyclase"/>
</dbReference>
<dbReference type="Gene3D" id="3.30.70.270">
    <property type="match status" value="1"/>
</dbReference>
<evidence type="ECO:0000256" key="2">
    <source>
        <dbReference type="ARBA" id="ARBA00012528"/>
    </source>
</evidence>
<dbReference type="OrthoDB" id="5496380at2"/>
<dbReference type="PROSITE" id="PS50887">
    <property type="entry name" value="GGDEF"/>
    <property type="match status" value="1"/>
</dbReference>
<evidence type="ECO:0000256" key="3">
    <source>
        <dbReference type="ARBA" id="ARBA00034247"/>
    </source>
</evidence>
<proteinExistence type="predicted"/>
<dbReference type="PANTHER" id="PTHR45138:SF9">
    <property type="entry name" value="DIGUANYLATE CYCLASE DGCM-RELATED"/>
    <property type="match status" value="1"/>
</dbReference>
<comment type="catalytic activity">
    <reaction evidence="3">
        <text>2 GTP = 3',3'-c-di-GMP + 2 diphosphate</text>
        <dbReference type="Rhea" id="RHEA:24898"/>
        <dbReference type="ChEBI" id="CHEBI:33019"/>
        <dbReference type="ChEBI" id="CHEBI:37565"/>
        <dbReference type="ChEBI" id="CHEBI:58805"/>
        <dbReference type="EC" id="2.7.7.65"/>
    </reaction>
</comment>
<dbReference type="Gene3D" id="1.20.120.30">
    <property type="entry name" value="Aspartate receptor, ligand-binding domain"/>
    <property type="match status" value="1"/>
</dbReference>
<dbReference type="CDD" id="cd01949">
    <property type="entry name" value="GGDEF"/>
    <property type="match status" value="1"/>
</dbReference>
<dbReference type="SUPFAM" id="SSF55073">
    <property type="entry name" value="Nucleotide cyclase"/>
    <property type="match status" value="1"/>
</dbReference>